<dbReference type="InterPro" id="IPR002312">
    <property type="entry name" value="Asp/Asn-tRNA-synth_IIb"/>
</dbReference>
<keyword evidence="3" id="KW-0547">Nucleotide-binding</keyword>
<dbReference type="PANTHER" id="PTHR22594:SF5">
    <property type="entry name" value="ASPARTATE--TRNA LIGASE, MITOCHONDRIAL"/>
    <property type="match status" value="1"/>
</dbReference>
<dbReference type="GO" id="GO:0004815">
    <property type="term" value="F:aspartate-tRNA ligase activity"/>
    <property type="evidence" value="ECO:0007669"/>
    <property type="project" value="TreeGrafter"/>
</dbReference>
<dbReference type="EMBL" id="HACM01003057">
    <property type="protein sequence ID" value="CRZ03499.1"/>
    <property type="molecule type" value="Transcribed_RNA"/>
</dbReference>
<reference evidence="8" key="1">
    <citation type="submission" date="2015-04" db="EMBL/GenBank/DDBJ databases">
        <title>The genome sequence of the plant pathogenic Rhizarian Plasmodiophora brassicae reveals insights in its biotrophic life cycle and the origin of chitin synthesis.</title>
        <authorList>
            <person name="Schwelm A."/>
            <person name="Fogelqvist J."/>
            <person name="Knaust A."/>
            <person name="Julke S."/>
            <person name="Lilja T."/>
            <person name="Dhandapani V."/>
            <person name="Bonilla-Rosso G."/>
            <person name="Karlsson M."/>
            <person name="Shevchenko A."/>
            <person name="Choi S.R."/>
            <person name="Kim H.G."/>
            <person name="Park J.Y."/>
            <person name="Lim Y.P."/>
            <person name="Ludwig-Muller J."/>
            <person name="Dixelius C."/>
        </authorList>
    </citation>
    <scope>NUCLEOTIDE SEQUENCE</scope>
    <source>
        <tissue evidence="8">Potato root galls</tissue>
    </source>
</reference>
<keyword evidence="4" id="KW-0067">ATP-binding</keyword>
<dbReference type="GO" id="GO:0005524">
    <property type="term" value="F:ATP binding"/>
    <property type="evidence" value="ECO:0007669"/>
    <property type="project" value="UniProtKB-KW"/>
</dbReference>
<dbReference type="PROSITE" id="PS50862">
    <property type="entry name" value="AA_TRNA_LIGASE_II"/>
    <property type="match status" value="1"/>
</dbReference>
<evidence type="ECO:0000256" key="4">
    <source>
        <dbReference type="ARBA" id="ARBA00022840"/>
    </source>
</evidence>
<evidence type="ECO:0000256" key="3">
    <source>
        <dbReference type="ARBA" id="ARBA00022741"/>
    </source>
</evidence>
<evidence type="ECO:0000256" key="2">
    <source>
        <dbReference type="ARBA" id="ARBA00022598"/>
    </source>
</evidence>
<dbReference type="Gene3D" id="2.40.50.140">
    <property type="entry name" value="Nucleic acid-binding proteins"/>
    <property type="match status" value="1"/>
</dbReference>
<comment type="similarity">
    <text evidence="1">Belongs to the class-II aminoacyl-tRNA synthetase family. Type 1 subfamily.</text>
</comment>
<keyword evidence="2" id="KW-0436">Ligase</keyword>
<keyword evidence="5" id="KW-0648">Protein biosynthesis</keyword>
<dbReference type="PANTHER" id="PTHR22594">
    <property type="entry name" value="ASPARTYL/LYSYL-TRNA SYNTHETASE"/>
    <property type="match status" value="1"/>
</dbReference>
<evidence type="ECO:0000259" key="7">
    <source>
        <dbReference type="PROSITE" id="PS50862"/>
    </source>
</evidence>
<dbReference type="Gene3D" id="3.30.1360.30">
    <property type="entry name" value="GAD-like domain"/>
    <property type="match status" value="2"/>
</dbReference>
<organism evidence="8">
    <name type="scientific">Spongospora subterranea</name>
    <dbReference type="NCBI Taxonomy" id="70186"/>
    <lineage>
        <taxon>Eukaryota</taxon>
        <taxon>Sar</taxon>
        <taxon>Rhizaria</taxon>
        <taxon>Endomyxa</taxon>
        <taxon>Phytomyxea</taxon>
        <taxon>Plasmodiophorida</taxon>
        <taxon>Plasmodiophoridae</taxon>
        <taxon>Spongospora</taxon>
    </lineage>
</organism>
<dbReference type="InterPro" id="IPR045864">
    <property type="entry name" value="aa-tRNA-synth_II/BPL/LPL"/>
</dbReference>
<accession>A0A0H5R5N2</accession>
<evidence type="ECO:0000256" key="5">
    <source>
        <dbReference type="ARBA" id="ARBA00022917"/>
    </source>
</evidence>
<evidence type="ECO:0000313" key="8">
    <source>
        <dbReference type="EMBL" id="CRZ03499.1"/>
    </source>
</evidence>
<keyword evidence="6" id="KW-0030">Aminoacyl-tRNA synthetase</keyword>
<dbReference type="InterPro" id="IPR004115">
    <property type="entry name" value="GAD-like_sf"/>
</dbReference>
<dbReference type="PRINTS" id="PR01042">
    <property type="entry name" value="TRNASYNTHASP"/>
</dbReference>
<dbReference type="AlphaFoldDB" id="A0A0H5R5N2"/>
<name>A0A0H5R5N2_9EUKA</name>
<dbReference type="Gene3D" id="3.30.930.10">
    <property type="entry name" value="Bira Bifunctional Protein, Domain 2"/>
    <property type="match status" value="2"/>
</dbReference>
<feature type="domain" description="Aminoacyl-transfer RNA synthetases class-II family profile" evidence="7">
    <location>
        <begin position="163"/>
        <end position="536"/>
    </location>
</feature>
<dbReference type="InterPro" id="IPR004364">
    <property type="entry name" value="Aa-tRNA-synt_II"/>
</dbReference>
<proteinExistence type="inferred from homology"/>
<dbReference type="InterPro" id="IPR012340">
    <property type="entry name" value="NA-bd_OB-fold"/>
</dbReference>
<dbReference type="GO" id="GO:0006422">
    <property type="term" value="P:aspartyl-tRNA aminoacylation"/>
    <property type="evidence" value="ECO:0007669"/>
    <property type="project" value="TreeGrafter"/>
</dbReference>
<evidence type="ECO:0000256" key="1">
    <source>
        <dbReference type="ARBA" id="ARBA00006303"/>
    </source>
</evidence>
<dbReference type="Pfam" id="PF00152">
    <property type="entry name" value="tRNA-synt_2"/>
    <property type="match status" value="1"/>
</dbReference>
<evidence type="ECO:0000256" key="6">
    <source>
        <dbReference type="ARBA" id="ARBA00023146"/>
    </source>
</evidence>
<sequence>MKSLWRFGLGLPGRRRVGYREHSTDTLCRYVGPYRSHYLDQVQHAQPGSKITICGIVSSIRPLGHITFIILSDHSGNQVQVAWRRPPPDSSSSGVDLICRRLKLHSFCSITGEVDSNEFRMSSIDVLSTPIAKRWPLRDDTNEDVALRWRFLQLRRPELQQRLRLRSRAGHVLRCFLHDRDFVEVETPTLVASSPEGAREFLVPTRRQGHFFALAQSPQQFKQLLMMGGFERYFQFARCFRDEDGRSDRQSEFTQVDLEMAFISRREIMSLTEDMIRDLSRRLPELDLRFPERVPVLTYECVMSMFGTDKPDLRIPYMEIQHLSDGWKGIICLNADNHLNHFGNEQVLIVSNTSTNIPDGLSIPLLSAGDVMILSRNLLKLGQLRNLAAASLVNAKCLELFPTRWLWVTDFPMFEADSRGALQAVHHPFTAPIDSDAFIAAANSNDEQSLLALRAQSYDLVVNGIEIGGGSIRIHREDIQKMVFSTISSKESDFSPLLEGLHHGAPPHGGIALGFDRLLSEFPLPANSLRDAIAFPKSSHGKDLLMKSPATLHNSEQQLNPLGLCLQGHSGLKSCNIVA</sequence>
<protein>
    <recommendedName>
        <fullName evidence="7">Aminoacyl-transfer RNA synthetases class-II family profile domain-containing protein</fullName>
    </recommendedName>
</protein>
<dbReference type="InterPro" id="IPR006195">
    <property type="entry name" value="aa-tRNA-synth_II"/>
</dbReference>
<dbReference type="GO" id="GO:0005739">
    <property type="term" value="C:mitochondrion"/>
    <property type="evidence" value="ECO:0007669"/>
    <property type="project" value="TreeGrafter"/>
</dbReference>
<dbReference type="SUPFAM" id="SSF55681">
    <property type="entry name" value="Class II aaRS and biotin synthetases"/>
    <property type="match status" value="1"/>
</dbReference>
<dbReference type="SUPFAM" id="SSF50249">
    <property type="entry name" value="Nucleic acid-binding proteins"/>
    <property type="match status" value="1"/>
</dbReference>